<dbReference type="OrthoDB" id="655030at2759"/>
<keyword evidence="1" id="KW-0560">Oxidoreductase</keyword>
<dbReference type="InterPro" id="IPR050493">
    <property type="entry name" value="FAD-dep_Monooxygenase_BioMet"/>
</dbReference>
<keyword evidence="2 5" id="KW-0503">Monooxygenase</keyword>
<keyword evidence="3" id="KW-0472">Membrane</keyword>
<evidence type="ECO:0000313" key="5">
    <source>
        <dbReference type="EMBL" id="KAG7371839.1"/>
    </source>
</evidence>
<evidence type="ECO:0000313" key="6">
    <source>
        <dbReference type="Proteomes" id="UP000693970"/>
    </source>
</evidence>
<evidence type="ECO:0000256" key="1">
    <source>
        <dbReference type="ARBA" id="ARBA00023002"/>
    </source>
</evidence>
<evidence type="ECO:0000256" key="3">
    <source>
        <dbReference type="SAM" id="Phobius"/>
    </source>
</evidence>
<reference evidence="5" key="2">
    <citation type="submission" date="2021-04" db="EMBL/GenBank/DDBJ databases">
        <authorList>
            <person name="Podell S."/>
        </authorList>
    </citation>
    <scope>NUCLEOTIDE SEQUENCE</scope>
    <source>
        <strain evidence="5">Hildebrandi</strain>
    </source>
</reference>
<dbReference type="Proteomes" id="UP000693970">
    <property type="component" value="Unassembled WGS sequence"/>
</dbReference>
<evidence type="ECO:0000256" key="2">
    <source>
        <dbReference type="ARBA" id="ARBA00023033"/>
    </source>
</evidence>
<dbReference type="GO" id="GO:0004497">
    <property type="term" value="F:monooxygenase activity"/>
    <property type="evidence" value="ECO:0007669"/>
    <property type="project" value="UniProtKB-KW"/>
</dbReference>
<feature type="domain" description="FAD-binding" evidence="4">
    <location>
        <begin position="429"/>
        <end position="467"/>
    </location>
</feature>
<dbReference type="GO" id="GO:0071949">
    <property type="term" value="F:FAD binding"/>
    <property type="evidence" value="ECO:0007669"/>
    <property type="project" value="InterPro"/>
</dbReference>
<dbReference type="Pfam" id="PF01494">
    <property type="entry name" value="FAD_binding_3"/>
    <property type="match status" value="2"/>
</dbReference>
<proteinExistence type="predicted"/>
<feature type="transmembrane region" description="Helical" evidence="3">
    <location>
        <begin position="21"/>
        <end position="41"/>
    </location>
</feature>
<sequence>MTVNDNNTSRKRQRRSKLDQESAEIVIVGAGLAGLSAAIALTRAGFRNVSLWERDSSLESQKEGYGLTLTYNPKGPLAALGVLEMVAQADCPSRSHYLFRAKDGLPLGYFGNAFYQDHSKNDDDDVCIMPKRGQGQRGNLRVPRKVLRKILYDKLVEEKEKLWQAYGSKENIVGVYWNHKLLGFQWDSGSQKYKLQFEELSSEPLLSSDPSTPHIISVSADLLIAADGIRSTILQQMYIAHNNNNNNNNNNNDDDLLTAHSVQPPTIYESPEYFGLRPLGVRLILGIADFDSNNRKFDDKNHPLQLLYERGFYTLDGQGRRLFTMPYQSSRFANDNPEVSRNRIMWQLSFATTIDKDGEDEHQPPLPLDAESLRVYVTETCQSWHEPVMDLINATPLESIWGTDLMDRDSRRVYEELVSGCSKQKQQGQPRYPRLVVVGDALHSMSPFKGQGANQALADGPLLAQWLQKSSVDAAITGWWRETLNRTVPVVEASRKAAQELHSTSLFVVEGEDDVGDGLPSGISGLAGIQPDVIGKLIRTLQQDKIGAHLGRSLDRAIYHVVETNGWFQTNEQRERHLKNGRFSEQRHQWEIQALRVASDGDTETLRLMSLDRDQCASILTARDTEQQQTCLHLAVLNNHFATAKWLLVELKCNTNDTDMHGKTPRDYARINSQLAHIFNVVAAEDEEKREMN</sequence>
<dbReference type="EMBL" id="JAGRRH010000003">
    <property type="protein sequence ID" value="KAG7371839.1"/>
    <property type="molecule type" value="Genomic_DNA"/>
</dbReference>
<organism evidence="5 6">
    <name type="scientific">Nitzschia inconspicua</name>
    <dbReference type="NCBI Taxonomy" id="303405"/>
    <lineage>
        <taxon>Eukaryota</taxon>
        <taxon>Sar</taxon>
        <taxon>Stramenopiles</taxon>
        <taxon>Ochrophyta</taxon>
        <taxon>Bacillariophyta</taxon>
        <taxon>Bacillariophyceae</taxon>
        <taxon>Bacillariophycidae</taxon>
        <taxon>Bacillariales</taxon>
        <taxon>Bacillariaceae</taxon>
        <taxon>Nitzschia</taxon>
    </lineage>
</organism>
<accession>A0A9K3M0Q2</accession>
<dbReference type="Pfam" id="PF13857">
    <property type="entry name" value="Ank_5"/>
    <property type="match status" value="1"/>
</dbReference>
<protein>
    <submittedName>
        <fullName evidence="5">FAD-binding monooxygenase</fullName>
    </submittedName>
</protein>
<feature type="domain" description="FAD-binding" evidence="4">
    <location>
        <begin position="23"/>
        <end position="240"/>
    </location>
</feature>
<keyword evidence="6" id="KW-1185">Reference proteome</keyword>
<dbReference type="PANTHER" id="PTHR13789:SF309">
    <property type="entry name" value="PUTATIVE (AFU_ORTHOLOGUE AFUA_6G14510)-RELATED"/>
    <property type="match status" value="1"/>
</dbReference>
<gene>
    <name evidence="5" type="ORF">IV203_017981</name>
</gene>
<keyword evidence="3" id="KW-1133">Transmembrane helix</keyword>
<dbReference type="AlphaFoldDB" id="A0A9K3M0Q2"/>
<comment type="caution">
    <text evidence="5">The sequence shown here is derived from an EMBL/GenBank/DDBJ whole genome shotgun (WGS) entry which is preliminary data.</text>
</comment>
<name>A0A9K3M0Q2_9STRA</name>
<dbReference type="PANTHER" id="PTHR13789">
    <property type="entry name" value="MONOOXYGENASE"/>
    <property type="match status" value="1"/>
</dbReference>
<keyword evidence="3" id="KW-0812">Transmembrane</keyword>
<dbReference type="InterPro" id="IPR002938">
    <property type="entry name" value="FAD-bd"/>
</dbReference>
<dbReference type="InterPro" id="IPR002110">
    <property type="entry name" value="Ankyrin_rpt"/>
</dbReference>
<reference evidence="5" key="1">
    <citation type="journal article" date="2021" name="Sci. Rep.">
        <title>Diploid genomic architecture of Nitzschia inconspicua, an elite biomass production diatom.</title>
        <authorList>
            <person name="Oliver A."/>
            <person name="Podell S."/>
            <person name="Pinowska A."/>
            <person name="Traller J.C."/>
            <person name="Smith S.R."/>
            <person name="McClure R."/>
            <person name="Beliaev A."/>
            <person name="Bohutskyi P."/>
            <person name="Hill E.A."/>
            <person name="Rabines A."/>
            <person name="Zheng H."/>
            <person name="Allen L.Z."/>
            <person name="Kuo A."/>
            <person name="Grigoriev I.V."/>
            <person name="Allen A.E."/>
            <person name="Hazlebeck D."/>
            <person name="Allen E.E."/>
        </authorList>
    </citation>
    <scope>NUCLEOTIDE SEQUENCE</scope>
    <source>
        <strain evidence="5">Hildebrandi</strain>
    </source>
</reference>
<evidence type="ECO:0000259" key="4">
    <source>
        <dbReference type="Pfam" id="PF01494"/>
    </source>
</evidence>